<protein>
    <submittedName>
        <fullName evidence="1">Uncharacterized protein</fullName>
    </submittedName>
</protein>
<comment type="caution">
    <text evidence="1">The sequence shown here is derived from an EMBL/GenBank/DDBJ whole genome shotgun (WGS) entry which is preliminary data.</text>
</comment>
<organism evidence="1">
    <name type="scientific">marine sediment metagenome</name>
    <dbReference type="NCBI Taxonomy" id="412755"/>
    <lineage>
        <taxon>unclassified sequences</taxon>
        <taxon>metagenomes</taxon>
        <taxon>ecological metagenomes</taxon>
    </lineage>
</organism>
<evidence type="ECO:0000313" key="1">
    <source>
        <dbReference type="EMBL" id="GAI60177.1"/>
    </source>
</evidence>
<proteinExistence type="predicted"/>
<name>X1PVA5_9ZZZZ</name>
<dbReference type="AlphaFoldDB" id="X1PVA5"/>
<reference evidence="1" key="1">
    <citation type="journal article" date="2014" name="Front. Microbiol.">
        <title>High frequency of phylogenetically diverse reductive dehalogenase-homologous genes in deep subseafloor sedimentary metagenomes.</title>
        <authorList>
            <person name="Kawai M."/>
            <person name="Futagami T."/>
            <person name="Toyoda A."/>
            <person name="Takaki Y."/>
            <person name="Nishi S."/>
            <person name="Hori S."/>
            <person name="Arai W."/>
            <person name="Tsubouchi T."/>
            <person name="Morono Y."/>
            <person name="Uchiyama I."/>
            <person name="Ito T."/>
            <person name="Fujiyama A."/>
            <person name="Inagaki F."/>
            <person name="Takami H."/>
        </authorList>
    </citation>
    <scope>NUCLEOTIDE SEQUENCE</scope>
    <source>
        <strain evidence="1">Expedition CK06-06</strain>
    </source>
</reference>
<sequence length="223" mass="23971">MSNGNKDGKTALAVGAIGMSTVALIAALRKPAKAAPPENGIPPVIIAVLDEETRQALAMIISQQADTLSAINTANLTLTAISEALGAEPPVIEERILEPFKYENEALQKGVPFAVHESKPGKGSLIWAIFDVSDPNTKLSFRIDDLVWNFNFNTLLTQGVQQPLFPGVWLSKADAIAGHYCIIFSAGTIEGFVYKQRLIISLTLEGAGTATLHEARGIKWTYL</sequence>
<dbReference type="EMBL" id="BARW01002788">
    <property type="protein sequence ID" value="GAI60177.1"/>
    <property type="molecule type" value="Genomic_DNA"/>
</dbReference>
<gene>
    <name evidence="1" type="ORF">S12H4_07528</name>
</gene>
<accession>X1PVA5</accession>